<dbReference type="Gene3D" id="3.20.20.190">
    <property type="entry name" value="Phosphatidylinositol (PI) phosphodiesterase"/>
    <property type="match status" value="1"/>
</dbReference>
<keyword evidence="4" id="KW-1185">Reference proteome</keyword>
<dbReference type="Pfam" id="PF26146">
    <property type="entry name" value="PI-PLC_X"/>
    <property type="match status" value="1"/>
</dbReference>
<dbReference type="GeneID" id="96006140"/>
<protein>
    <recommendedName>
        <fullName evidence="5">PLC-like phosphodiesterase</fullName>
    </recommendedName>
</protein>
<accession>A0AB34KSM0</accession>
<feature type="signal peptide" evidence="2">
    <location>
        <begin position="1"/>
        <end position="18"/>
    </location>
</feature>
<reference evidence="3 4" key="1">
    <citation type="journal article" date="2020" name="Microbiol. Resour. Announc.">
        <title>Draft Genome Sequence of a Cladosporium Species Isolated from the Mesophotic Ascidian Didemnum maculosum.</title>
        <authorList>
            <person name="Gioti A."/>
            <person name="Siaperas R."/>
            <person name="Nikolaivits E."/>
            <person name="Le Goff G."/>
            <person name="Ouazzani J."/>
            <person name="Kotoulas G."/>
            <person name="Topakas E."/>
        </authorList>
    </citation>
    <scope>NUCLEOTIDE SEQUENCE [LARGE SCALE GENOMIC DNA]</scope>
    <source>
        <strain evidence="3 4">TM138-S3</strain>
    </source>
</reference>
<evidence type="ECO:0008006" key="5">
    <source>
        <dbReference type="Google" id="ProtNLM"/>
    </source>
</evidence>
<feature type="region of interest" description="Disordered" evidence="1">
    <location>
        <begin position="20"/>
        <end position="51"/>
    </location>
</feature>
<dbReference type="EMBL" id="JAAQHG020000013">
    <property type="protein sequence ID" value="KAL1586807.1"/>
    <property type="molecule type" value="Genomic_DNA"/>
</dbReference>
<evidence type="ECO:0000256" key="2">
    <source>
        <dbReference type="SAM" id="SignalP"/>
    </source>
</evidence>
<dbReference type="SUPFAM" id="SSF51695">
    <property type="entry name" value="PLC-like phosphodiesterases"/>
    <property type="match status" value="1"/>
</dbReference>
<evidence type="ECO:0000313" key="3">
    <source>
        <dbReference type="EMBL" id="KAL1586807.1"/>
    </source>
</evidence>
<feature type="chain" id="PRO_5044316391" description="PLC-like phosphodiesterase" evidence="2">
    <location>
        <begin position="19"/>
        <end position="485"/>
    </location>
</feature>
<proteinExistence type="predicted"/>
<dbReference type="AlphaFoldDB" id="A0AB34KSM0"/>
<dbReference type="InterPro" id="IPR017946">
    <property type="entry name" value="PLC-like_Pdiesterase_TIM-brl"/>
</dbReference>
<dbReference type="RefSeq" id="XP_069229912.1">
    <property type="nucleotide sequence ID" value="XM_069373302.1"/>
</dbReference>
<dbReference type="Proteomes" id="UP000803884">
    <property type="component" value="Unassembled WGS sequence"/>
</dbReference>
<comment type="caution">
    <text evidence="3">The sequence shown here is derived from an EMBL/GenBank/DDBJ whole genome shotgun (WGS) entry which is preliminary data.</text>
</comment>
<organism evidence="3 4">
    <name type="scientific">Cladosporium halotolerans</name>
    <dbReference type="NCBI Taxonomy" id="1052096"/>
    <lineage>
        <taxon>Eukaryota</taxon>
        <taxon>Fungi</taxon>
        <taxon>Dikarya</taxon>
        <taxon>Ascomycota</taxon>
        <taxon>Pezizomycotina</taxon>
        <taxon>Dothideomycetes</taxon>
        <taxon>Dothideomycetidae</taxon>
        <taxon>Cladosporiales</taxon>
        <taxon>Cladosporiaceae</taxon>
        <taxon>Cladosporium</taxon>
    </lineage>
</organism>
<name>A0AB34KSM0_9PEZI</name>
<dbReference type="PANTHER" id="PTHR13593:SF140">
    <property type="entry name" value="PLC-LIKE PHOSPHODIESTERASE"/>
    <property type="match status" value="1"/>
</dbReference>
<dbReference type="InterPro" id="IPR051057">
    <property type="entry name" value="PI-PLC_domain"/>
</dbReference>
<evidence type="ECO:0000256" key="1">
    <source>
        <dbReference type="SAM" id="MobiDB-lite"/>
    </source>
</evidence>
<dbReference type="GO" id="GO:0008081">
    <property type="term" value="F:phosphoric diester hydrolase activity"/>
    <property type="evidence" value="ECO:0007669"/>
    <property type="project" value="InterPro"/>
</dbReference>
<gene>
    <name evidence="3" type="ORF">WHR41_04696</name>
</gene>
<dbReference type="PANTHER" id="PTHR13593">
    <property type="match status" value="1"/>
</dbReference>
<sequence>MLSRSLWLLGLAAFSARAQDETGTGTDVSTTATASSGRSSSSPSTTTDSDASYASLTFTNSDLSTISTSIPVSDFTGSEFTYITRSGQVTVTSTGERVFVSGTRTFTLGSDNATTSSNSQITRTSNTDALTQIGGNRTATATGTSSAPAVSNTAACNNYPEFCNRKYSNITEVCAHNAAFSIPRNAASNQELGIVDQLNDGVRMLQGQVHWVNETLYNCHTSCDLLNAGTWQSELETIVTWLQQNPFEVLTILVGNSDLTVVENFVPAIQNSGLSQYLYTPPYIPMHKDQWPTLGEMILNNDRVVMFMDYWANQQSVPYILDEFTHIWESPFSPQDPAFPCTIQRPPGLAEEDARENYMYIANHNLNVAVELGAITGGGDDAILLPNTAQINTTNGAGLEMGQLGAMALNCSNDHGAPPNFLLVDYYNRGDPEPGSVFEVAARWNNVTYNRPCCGAEARSPASAVARVSGVAVSAAVVFAVVLAW</sequence>
<feature type="compositionally biased region" description="Low complexity" evidence="1">
    <location>
        <begin position="22"/>
        <end position="51"/>
    </location>
</feature>
<dbReference type="GO" id="GO:0006629">
    <property type="term" value="P:lipid metabolic process"/>
    <property type="evidence" value="ECO:0007669"/>
    <property type="project" value="InterPro"/>
</dbReference>
<keyword evidence="2" id="KW-0732">Signal</keyword>
<evidence type="ECO:0000313" key="4">
    <source>
        <dbReference type="Proteomes" id="UP000803884"/>
    </source>
</evidence>